<dbReference type="Pfam" id="PF19969">
    <property type="entry name" value="VMAP-M8"/>
    <property type="match status" value="1"/>
</dbReference>
<dbReference type="EMBL" id="WBMT01000026">
    <property type="protein sequence ID" value="KAB2341279.1"/>
    <property type="molecule type" value="Genomic_DNA"/>
</dbReference>
<evidence type="ECO:0000313" key="4">
    <source>
        <dbReference type="Proteomes" id="UP000468735"/>
    </source>
</evidence>
<dbReference type="RefSeq" id="WP_151568595.1">
    <property type="nucleotide sequence ID" value="NZ_WBMT01000026.1"/>
</dbReference>
<feature type="domain" description="vWA-MoxR associated protein middle region 8" evidence="1">
    <location>
        <begin position="206"/>
        <end position="299"/>
    </location>
</feature>
<name>A0A6H9YCN1_9ACTN</name>
<dbReference type="Proteomes" id="UP000468735">
    <property type="component" value="Unassembled WGS sequence"/>
</dbReference>
<reference evidence="3 4" key="1">
    <citation type="submission" date="2019-09" db="EMBL/GenBank/DDBJ databases">
        <title>Actinomadura physcomitrii sp. nov., a novel actinomycete isolated from moss [Physcomitrium sphaericum (Ludw) Fuernr].</title>
        <authorList>
            <person name="Zhuang X."/>
            <person name="Liu C."/>
        </authorList>
    </citation>
    <scope>NUCLEOTIDE SEQUENCE [LARGE SCALE GENOMIC DNA]</scope>
    <source>
        <strain evidence="3 4">HMC1</strain>
    </source>
</reference>
<dbReference type="SUPFAM" id="SSF50494">
    <property type="entry name" value="Trypsin-like serine proteases"/>
    <property type="match status" value="1"/>
</dbReference>
<comment type="caution">
    <text evidence="3">The sequence shown here is derived from an EMBL/GenBank/DDBJ whole genome shotgun (WGS) entry which is preliminary data.</text>
</comment>
<keyword evidence="4" id="KW-1185">Reference proteome</keyword>
<dbReference type="AlphaFoldDB" id="A0A6H9YCN1"/>
<dbReference type="Pfam" id="PF20028">
    <property type="entry name" value="VMAP-C"/>
    <property type="match status" value="1"/>
</dbReference>
<dbReference type="InterPro" id="IPR045453">
    <property type="entry name" value="VMAP-M8"/>
</dbReference>
<evidence type="ECO:0000313" key="3">
    <source>
        <dbReference type="EMBL" id="KAB2341279.1"/>
    </source>
</evidence>
<feature type="domain" description="vWA-MoxR associated protein C-terminal" evidence="2">
    <location>
        <begin position="330"/>
        <end position="556"/>
    </location>
</feature>
<dbReference type="InterPro" id="IPR045450">
    <property type="entry name" value="VMAP_C"/>
</dbReference>
<evidence type="ECO:0000259" key="1">
    <source>
        <dbReference type="Pfam" id="PF19969"/>
    </source>
</evidence>
<sequence length="568" mass="63114">MHDWQWRAWVGEASGEPRASAFLITPTTLLTCAHAVNGRSGTWVGFPGLTGPLPAKVVPCGDWQRAGDEGDVAVLELSSPVTFTRARLAAPDILTRPAPQAPHGTTPYGGGQRVLGTYGFPNPREPYERHITVTTGPSMMQRQEWWQLKAEPGDQILEGYSGAAVYDPYTREVVGMITDSDLRGTDGAVGRMLPLAAIRRYWEELDDHLPLTWLTPPARRSLRRLLTGAATAAPLAELVAEAAGPIPGRPRFRSVWDSVRSVAEGWPDDPDRLARWIAVLRRHLPDRDLAGWSRTHLPTLRAGTTEDGTSEDGTASVIVRLERVTHDNAYDVTVHTWIDGAEGARQETVRVPERSVRQAAETGLAKARGAMVGRTDWMIEFAVPESWLGKPFEEWYVEREHQLPMGMYPVVVRDVERLRPDSIRRDQAHRRWRVLRERGSSEPERVDCGRPRAKSAFQNWLMANTDVCVLVYGARPAKAWVTAALNTGIPVMAWPRTRCAGGCTGRHQLDDLADALAGRHPDHLPARVMELRKQALVAPAHEPHCGRELTLLWDDPSRLPDPPLAMEV</sequence>
<dbReference type="InterPro" id="IPR009003">
    <property type="entry name" value="Peptidase_S1_PA"/>
</dbReference>
<gene>
    <name evidence="3" type="ORF">F8566_41905</name>
</gene>
<evidence type="ECO:0000259" key="2">
    <source>
        <dbReference type="Pfam" id="PF20028"/>
    </source>
</evidence>
<protein>
    <submittedName>
        <fullName evidence="3">Trypsin-like peptidase domain-containing protein</fullName>
    </submittedName>
</protein>
<dbReference type="OrthoDB" id="3329683at2"/>
<proteinExistence type="predicted"/>
<organism evidence="3 4">
    <name type="scientific">Actinomadura rudentiformis</name>
    <dbReference type="NCBI Taxonomy" id="359158"/>
    <lineage>
        <taxon>Bacteria</taxon>
        <taxon>Bacillati</taxon>
        <taxon>Actinomycetota</taxon>
        <taxon>Actinomycetes</taxon>
        <taxon>Streptosporangiales</taxon>
        <taxon>Thermomonosporaceae</taxon>
        <taxon>Actinomadura</taxon>
    </lineage>
</organism>
<accession>A0A6H9YCN1</accession>